<dbReference type="PANTHER" id="PTHR46640:SF1">
    <property type="entry name" value="FUNGAL LIPASE-LIKE DOMAIN-CONTAINING PROTEIN-RELATED"/>
    <property type="match status" value="1"/>
</dbReference>
<feature type="signal peptide" evidence="3">
    <location>
        <begin position="1"/>
        <end position="17"/>
    </location>
</feature>
<dbReference type="GO" id="GO:0016787">
    <property type="term" value="F:hydrolase activity"/>
    <property type="evidence" value="ECO:0007669"/>
    <property type="project" value="UniProtKB-KW"/>
</dbReference>
<keyword evidence="1 3" id="KW-0732">Signal</keyword>
<dbReference type="PANTHER" id="PTHR46640">
    <property type="entry name" value="TRIACYLGLYCEROL LIPASE, PUTATIVE (AFU_ORTHOLOGUE AFUA_6G06510)-RELATED"/>
    <property type="match status" value="1"/>
</dbReference>
<evidence type="ECO:0000256" key="3">
    <source>
        <dbReference type="SAM" id="SignalP"/>
    </source>
</evidence>
<reference evidence="5 6" key="1">
    <citation type="journal article" date="2013" name="PLoS Genet.">
        <title>The genome and development-dependent transcriptomes of Pyronema confluens: a window into fungal evolution.</title>
        <authorList>
            <person name="Traeger S."/>
            <person name="Altegoer F."/>
            <person name="Freitag M."/>
            <person name="Gabaldon T."/>
            <person name="Kempken F."/>
            <person name="Kumar A."/>
            <person name="Marcet-Houben M."/>
            <person name="Poggeler S."/>
            <person name="Stajich J.E."/>
            <person name="Nowrousian M."/>
        </authorList>
    </citation>
    <scope>NUCLEOTIDE SEQUENCE [LARGE SCALE GENOMIC DNA]</scope>
    <source>
        <strain evidence="6">CBS 100304</strain>
        <tissue evidence="5">Vegetative mycelium</tissue>
    </source>
</reference>
<keyword evidence="6" id="KW-1185">Reference proteome</keyword>
<dbReference type="OrthoDB" id="426718at2759"/>
<evidence type="ECO:0000256" key="2">
    <source>
        <dbReference type="ARBA" id="ARBA00022801"/>
    </source>
</evidence>
<evidence type="ECO:0000313" key="6">
    <source>
        <dbReference type="Proteomes" id="UP000018144"/>
    </source>
</evidence>
<evidence type="ECO:0000256" key="1">
    <source>
        <dbReference type="ARBA" id="ARBA00022729"/>
    </source>
</evidence>
<dbReference type="EMBL" id="HF935218">
    <property type="protein sequence ID" value="CCX04806.1"/>
    <property type="molecule type" value="Genomic_DNA"/>
</dbReference>
<dbReference type="CDD" id="cd00519">
    <property type="entry name" value="Lipase_3"/>
    <property type="match status" value="1"/>
</dbReference>
<dbReference type="Pfam" id="PF01764">
    <property type="entry name" value="Lipase_3"/>
    <property type="match status" value="1"/>
</dbReference>
<keyword evidence="2" id="KW-0378">Hydrolase</keyword>
<dbReference type="InterPro" id="IPR029058">
    <property type="entry name" value="AB_hydrolase_fold"/>
</dbReference>
<proteinExistence type="predicted"/>
<dbReference type="GO" id="GO:0006629">
    <property type="term" value="P:lipid metabolic process"/>
    <property type="evidence" value="ECO:0007669"/>
    <property type="project" value="InterPro"/>
</dbReference>
<dbReference type="OMA" id="ETDINGW"/>
<dbReference type="eggNOG" id="KOG4569">
    <property type="taxonomic scope" value="Eukaryota"/>
</dbReference>
<dbReference type="InterPro" id="IPR051299">
    <property type="entry name" value="AB_hydrolase_lip/est"/>
</dbReference>
<dbReference type="SUPFAM" id="SSF53474">
    <property type="entry name" value="alpha/beta-Hydrolases"/>
    <property type="match status" value="1"/>
</dbReference>
<name>U4KV89_PYROM</name>
<evidence type="ECO:0000259" key="4">
    <source>
        <dbReference type="Pfam" id="PF01764"/>
    </source>
</evidence>
<accession>U4KV89</accession>
<dbReference type="STRING" id="1076935.U4KV89"/>
<gene>
    <name evidence="5" type="ORF">PCON_03788</name>
</gene>
<dbReference type="Gene3D" id="3.40.50.1820">
    <property type="entry name" value="alpha/beta hydrolase"/>
    <property type="match status" value="1"/>
</dbReference>
<sequence length="290" mass="31351">MKYATVFSVSLLSSVGAFPGPTHNKRSVNSTLFSEFTRAAKLAHCAYQPICVSPVGTTRLHTIYNIIFDTNGFVARDDTKKQIIVAMRGTSSLSDILVDLDNTLVPYTSTSSTECSGCMVHRGFQNQWNAVVADVIEKVGEQVKAHSDYTLLCTGHSLGGALTPFCAVSLEKNFPGKVTAISLASPRTGNPAWISFVEATIPSAKLFRLTNQNDTVPNDLTEAEGFKHHATEHWSPERPVTEGNMVVCNGGEDASCNKGHSKENAGFLGINEAHFHYMNVDFANSTAAEC</sequence>
<evidence type="ECO:0000313" key="5">
    <source>
        <dbReference type="EMBL" id="CCX04806.1"/>
    </source>
</evidence>
<dbReference type="AlphaFoldDB" id="U4KV89"/>
<protein>
    <submittedName>
        <fullName evidence="5">Similar to Probable feruloyl esterase A acc. no. B8NIB8</fullName>
    </submittedName>
</protein>
<dbReference type="InterPro" id="IPR002921">
    <property type="entry name" value="Fungal_lipase-type"/>
</dbReference>
<organism evidence="5 6">
    <name type="scientific">Pyronema omphalodes (strain CBS 100304)</name>
    <name type="common">Pyronema confluens</name>
    <dbReference type="NCBI Taxonomy" id="1076935"/>
    <lineage>
        <taxon>Eukaryota</taxon>
        <taxon>Fungi</taxon>
        <taxon>Dikarya</taxon>
        <taxon>Ascomycota</taxon>
        <taxon>Pezizomycotina</taxon>
        <taxon>Pezizomycetes</taxon>
        <taxon>Pezizales</taxon>
        <taxon>Pyronemataceae</taxon>
        <taxon>Pyronema</taxon>
    </lineage>
</organism>
<feature type="domain" description="Fungal lipase-type" evidence="4">
    <location>
        <begin position="84"/>
        <end position="218"/>
    </location>
</feature>
<feature type="chain" id="PRO_5004651657" evidence="3">
    <location>
        <begin position="18"/>
        <end position="290"/>
    </location>
</feature>
<dbReference type="Proteomes" id="UP000018144">
    <property type="component" value="Unassembled WGS sequence"/>
</dbReference>